<organism evidence="1 2">
    <name type="scientific">Palleronia caenipelagi</name>
    <dbReference type="NCBI Taxonomy" id="2489174"/>
    <lineage>
        <taxon>Bacteria</taxon>
        <taxon>Pseudomonadati</taxon>
        <taxon>Pseudomonadota</taxon>
        <taxon>Alphaproteobacteria</taxon>
        <taxon>Rhodobacterales</taxon>
        <taxon>Roseobacteraceae</taxon>
        <taxon>Palleronia</taxon>
    </lineage>
</organism>
<dbReference type="RefSeq" id="WP_142835360.1">
    <property type="nucleotide sequence ID" value="NZ_VFSV01000026.1"/>
</dbReference>
<sequence>MDTATMPPRNMAFLLSEASGNRSRTTLTIASGAGKLAPGTVLGKVTASGKYVAAPAAVVAGLEGAETAVAVLGYAVDATDQDVDVTAIDRDAEVKGPMLAFDATVTDQTKTDTKIAQLDAVGIRVR</sequence>
<keyword evidence="2" id="KW-1185">Reference proteome</keyword>
<dbReference type="InterPro" id="IPR004195">
    <property type="entry name" value="Head_decoration_D"/>
</dbReference>
<gene>
    <name evidence="1" type="ORF">FEV53_13560</name>
</gene>
<dbReference type="Pfam" id="PF02924">
    <property type="entry name" value="HDPD"/>
    <property type="match status" value="1"/>
</dbReference>
<proteinExistence type="predicted"/>
<dbReference type="OrthoDB" id="7996345at2"/>
<dbReference type="Proteomes" id="UP000318590">
    <property type="component" value="Unassembled WGS sequence"/>
</dbReference>
<protein>
    <submittedName>
        <fullName evidence="1">Head decoration protein</fullName>
    </submittedName>
</protein>
<comment type="caution">
    <text evidence="1">The sequence shown here is derived from an EMBL/GenBank/DDBJ whole genome shotgun (WGS) entry which is preliminary data.</text>
</comment>
<evidence type="ECO:0000313" key="1">
    <source>
        <dbReference type="EMBL" id="TRD16958.1"/>
    </source>
</evidence>
<evidence type="ECO:0000313" key="2">
    <source>
        <dbReference type="Proteomes" id="UP000318590"/>
    </source>
</evidence>
<dbReference type="EMBL" id="VFSV01000026">
    <property type="protein sequence ID" value="TRD16958.1"/>
    <property type="molecule type" value="Genomic_DNA"/>
</dbReference>
<dbReference type="AlphaFoldDB" id="A0A547PS42"/>
<accession>A0A547PS42</accession>
<name>A0A547PS42_9RHOB</name>
<reference evidence="1 2" key="1">
    <citation type="submission" date="2019-06" db="EMBL/GenBank/DDBJ databases">
        <title>Paenimaribius caenipelagi gen. nov., sp. nov., isolated from a tidal flat.</title>
        <authorList>
            <person name="Yoon J.-H."/>
        </authorList>
    </citation>
    <scope>NUCLEOTIDE SEQUENCE [LARGE SCALE GENOMIC DNA]</scope>
    <source>
        <strain evidence="1 2">JBTF-M29</strain>
    </source>
</reference>